<dbReference type="AlphaFoldDB" id="A0A4Q9M2Y9"/>
<organism evidence="2 3">
    <name type="scientific">Hamiltosporidium tvaerminnensis</name>
    <dbReference type="NCBI Taxonomy" id="1176355"/>
    <lineage>
        <taxon>Eukaryota</taxon>
        <taxon>Fungi</taxon>
        <taxon>Fungi incertae sedis</taxon>
        <taxon>Microsporidia</taxon>
        <taxon>Dubosqiidae</taxon>
        <taxon>Hamiltosporidium</taxon>
    </lineage>
</organism>
<dbReference type="EMBL" id="PITK01000180">
    <property type="protein sequence ID" value="TBU19886.1"/>
    <property type="molecule type" value="Genomic_DNA"/>
</dbReference>
<proteinExistence type="predicted"/>
<accession>A0A4Q9M2Y9</accession>
<evidence type="ECO:0000313" key="1">
    <source>
        <dbReference type="EMBL" id="TBU19806.1"/>
    </source>
</evidence>
<dbReference type="EMBL" id="PITK01000198">
    <property type="protein sequence ID" value="TBU19806.1"/>
    <property type="molecule type" value="Genomic_DNA"/>
</dbReference>
<dbReference type="Proteomes" id="UP000292282">
    <property type="component" value="Unassembled WGS sequence"/>
</dbReference>
<comment type="caution">
    <text evidence="2">The sequence shown here is derived from an EMBL/GenBank/DDBJ whole genome shotgun (WGS) entry which is preliminary data.</text>
</comment>
<dbReference type="VEuPathDB" id="MicrosporidiaDB:CWI38_0180p0030"/>
<protein>
    <submittedName>
        <fullName evidence="2">Uncharacterized protein</fullName>
    </submittedName>
</protein>
<evidence type="ECO:0000313" key="2">
    <source>
        <dbReference type="EMBL" id="TBU19886.1"/>
    </source>
</evidence>
<name>A0A4Q9M2Y9_9MICR</name>
<evidence type="ECO:0000313" key="3">
    <source>
        <dbReference type="Proteomes" id="UP000292282"/>
    </source>
</evidence>
<keyword evidence="3" id="KW-1185">Reference proteome</keyword>
<gene>
    <name evidence="2" type="ORF">CWI38_0180p0030</name>
    <name evidence="1" type="ORF">CWI38_0198p0050</name>
</gene>
<sequence length="70" mass="8127">MIRSIIFKKTVETFSFDRRRGLEASMGVIMRVGMHEEPTSPLKEPKRDEDGVKILKTKNNTPIFHKDEPL</sequence>
<reference evidence="2 3" key="1">
    <citation type="submission" date="2017-12" db="EMBL/GenBank/DDBJ databases">
        <authorList>
            <person name="Pombert J.-F."/>
            <person name="Haag K.L."/>
            <person name="Ebert D."/>
        </authorList>
    </citation>
    <scope>NUCLEOTIDE SEQUENCE [LARGE SCALE GENOMIC DNA]</scope>
    <source>
        <strain evidence="2">IL-G-3</strain>
    </source>
</reference>
<dbReference type="VEuPathDB" id="MicrosporidiaDB:CWI38_0198p0050"/>